<dbReference type="Proteomes" id="UP001202831">
    <property type="component" value="Unassembled WGS sequence"/>
</dbReference>
<dbReference type="SUPFAM" id="SSF52540">
    <property type="entry name" value="P-loop containing nucleoside triphosphate hydrolases"/>
    <property type="match status" value="1"/>
</dbReference>
<gene>
    <name evidence="1" type="ORF">L2725_10310</name>
</gene>
<evidence type="ECO:0000313" key="1">
    <source>
        <dbReference type="EMBL" id="MCL2914158.1"/>
    </source>
</evidence>
<keyword evidence="2" id="KW-1185">Reference proteome</keyword>
<dbReference type="EMBL" id="JAKIKT010000003">
    <property type="protein sequence ID" value="MCL2914158.1"/>
    <property type="molecule type" value="Genomic_DNA"/>
</dbReference>
<dbReference type="RefSeq" id="WP_249248885.1">
    <property type="nucleotide sequence ID" value="NZ_JAKIKT010000003.1"/>
</dbReference>
<proteinExistence type="predicted"/>
<sequence>MNISFILGTPFSGSTIIGNTLSSLENCSYIGEIDRLPAFKSNNISTTICESCFSVSKECPVYSKDLIDKLSNIGVDINIYRELKSVLNVDHLVDGSKHITWFRTITSKFSLEEKANIRVIVTVKNPIMFALSYYKSLPVSNSEKNNRDFWSFAKLWRDTYIDIFRTLNIEGINYIVVKNEDLIEKQDHTIARMKNFLNLNANKDKAKDEIFHSIGGNPKVQLIKADRKFKINDEWITDMEYHEILQVINEPGIYELAVNTLGYDLTSNLEYYWKNKYIVSRNIDK</sequence>
<name>A0ABT0N6S9_9GAMM</name>
<dbReference type="InterPro" id="IPR027417">
    <property type="entry name" value="P-loop_NTPase"/>
</dbReference>
<organism evidence="1 2">
    <name type="scientific">Shewanella corallii</name>
    <dbReference type="NCBI Taxonomy" id="560080"/>
    <lineage>
        <taxon>Bacteria</taxon>
        <taxon>Pseudomonadati</taxon>
        <taxon>Pseudomonadota</taxon>
        <taxon>Gammaproteobacteria</taxon>
        <taxon>Alteromonadales</taxon>
        <taxon>Shewanellaceae</taxon>
        <taxon>Shewanella</taxon>
    </lineage>
</organism>
<accession>A0ABT0N6S9</accession>
<evidence type="ECO:0000313" key="2">
    <source>
        <dbReference type="Proteomes" id="UP001202831"/>
    </source>
</evidence>
<dbReference type="Gene3D" id="3.40.50.300">
    <property type="entry name" value="P-loop containing nucleotide triphosphate hydrolases"/>
    <property type="match status" value="1"/>
</dbReference>
<protein>
    <submittedName>
        <fullName evidence="1">Sulfotransferase domain-containing protein</fullName>
    </submittedName>
</protein>
<reference evidence="1 2" key="1">
    <citation type="submission" date="2022-01" db="EMBL/GenBank/DDBJ databases">
        <title>Whole genome-based taxonomy of the Shewanellaceae.</title>
        <authorList>
            <person name="Martin-Rodriguez A.J."/>
        </authorList>
    </citation>
    <scope>NUCLEOTIDE SEQUENCE [LARGE SCALE GENOMIC DNA]</scope>
    <source>
        <strain evidence="1 2">DSM 21332</strain>
    </source>
</reference>
<comment type="caution">
    <text evidence="1">The sequence shown here is derived from an EMBL/GenBank/DDBJ whole genome shotgun (WGS) entry which is preliminary data.</text>
</comment>